<feature type="region of interest" description="Disordered" evidence="1">
    <location>
        <begin position="53"/>
        <end position="86"/>
    </location>
</feature>
<comment type="caution">
    <text evidence="2">The sequence shown here is derived from an EMBL/GenBank/DDBJ whole genome shotgun (WGS) entry which is preliminary data.</text>
</comment>
<evidence type="ECO:0000313" key="2">
    <source>
        <dbReference type="EMBL" id="OMJ27679.1"/>
    </source>
</evidence>
<reference evidence="3" key="1">
    <citation type="submission" date="2017-01" db="EMBL/GenBank/DDBJ databases">
        <authorList>
            <person name="Wang Y."/>
            <person name="White M."/>
            <person name="Kvist S."/>
            <person name="Moncalvo J.-M."/>
        </authorList>
    </citation>
    <scope>NUCLEOTIDE SEQUENCE [LARGE SCALE GENOMIC DNA]</scope>
    <source>
        <strain evidence="3">ID-206-W2</strain>
    </source>
</reference>
<organism evidence="2 3">
    <name type="scientific">Smittium culicis</name>
    <dbReference type="NCBI Taxonomy" id="133412"/>
    <lineage>
        <taxon>Eukaryota</taxon>
        <taxon>Fungi</taxon>
        <taxon>Fungi incertae sedis</taxon>
        <taxon>Zoopagomycota</taxon>
        <taxon>Kickxellomycotina</taxon>
        <taxon>Harpellomycetes</taxon>
        <taxon>Harpellales</taxon>
        <taxon>Legeriomycetaceae</taxon>
        <taxon>Smittium</taxon>
    </lineage>
</organism>
<name>A0A1R1YL82_9FUNG</name>
<dbReference type="EMBL" id="LSSM01000883">
    <property type="protein sequence ID" value="OMJ27679.1"/>
    <property type="molecule type" value="Genomic_DNA"/>
</dbReference>
<keyword evidence="3" id="KW-1185">Reference proteome</keyword>
<gene>
    <name evidence="2" type="ORF">AYI69_g2881</name>
</gene>
<dbReference type="Proteomes" id="UP000187429">
    <property type="component" value="Unassembled WGS sequence"/>
</dbReference>
<proteinExistence type="predicted"/>
<accession>A0A1R1YL82</accession>
<dbReference type="AlphaFoldDB" id="A0A1R1YL82"/>
<sequence length="86" mass="9754">MTFETSKNPQAAAEVIKTTLLTTKLPNYSNYRLAMTFETSKNPQAAAEVVLEKAESSHDRITLRQKTSSDRETPQRIRSRMVILDP</sequence>
<feature type="compositionally biased region" description="Basic and acidic residues" evidence="1">
    <location>
        <begin position="53"/>
        <end position="75"/>
    </location>
</feature>
<evidence type="ECO:0000256" key="1">
    <source>
        <dbReference type="SAM" id="MobiDB-lite"/>
    </source>
</evidence>
<evidence type="ECO:0000313" key="3">
    <source>
        <dbReference type="Proteomes" id="UP000187429"/>
    </source>
</evidence>
<protein>
    <submittedName>
        <fullName evidence="2">Uncharacterized protein</fullName>
    </submittedName>
</protein>